<evidence type="ECO:0000256" key="6">
    <source>
        <dbReference type="PROSITE-ProRule" id="PRU00169"/>
    </source>
</evidence>
<dbReference type="RefSeq" id="WP_394840176.1">
    <property type="nucleotide sequence ID" value="NZ_CP089929.1"/>
</dbReference>
<dbReference type="PROSITE" id="PS51755">
    <property type="entry name" value="OMPR_PHOB"/>
    <property type="match status" value="1"/>
</dbReference>
<dbReference type="SMART" id="SM00448">
    <property type="entry name" value="REC"/>
    <property type="match status" value="1"/>
</dbReference>
<dbReference type="PROSITE" id="PS50110">
    <property type="entry name" value="RESPONSE_REGULATORY"/>
    <property type="match status" value="1"/>
</dbReference>
<evidence type="ECO:0000256" key="1">
    <source>
        <dbReference type="ARBA" id="ARBA00022553"/>
    </source>
</evidence>
<evidence type="ECO:0000313" key="11">
    <source>
        <dbReference type="Proteomes" id="UP001374803"/>
    </source>
</evidence>
<dbReference type="Gene3D" id="3.40.50.2300">
    <property type="match status" value="1"/>
</dbReference>
<dbReference type="Pfam" id="PF00486">
    <property type="entry name" value="Trans_reg_C"/>
    <property type="match status" value="1"/>
</dbReference>
<proteinExistence type="predicted"/>
<dbReference type="Proteomes" id="UP001374803">
    <property type="component" value="Chromosome"/>
</dbReference>
<dbReference type="SUPFAM" id="SSF52172">
    <property type="entry name" value="CheY-like"/>
    <property type="match status" value="1"/>
</dbReference>
<keyword evidence="1 6" id="KW-0597">Phosphoprotein</keyword>
<keyword evidence="11" id="KW-1185">Reference proteome</keyword>
<feature type="domain" description="Response regulatory" evidence="8">
    <location>
        <begin position="3"/>
        <end position="118"/>
    </location>
</feature>
<keyword evidence="5" id="KW-0804">Transcription</keyword>
<keyword evidence="2" id="KW-0902">Two-component regulatory system</keyword>
<dbReference type="Gene3D" id="6.10.250.690">
    <property type="match status" value="1"/>
</dbReference>
<evidence type="ECO:0000313" key="10">
    <source>
        <dbReference type="EMBL" id="WXB10502.1"/>
    </source>
</evidence>
<dbReference type="Pfam" id="PF00072">
    <property type="entry name" value="Response_reg"/>
    <property type="match status" value="1"/>
</dbReference>
<sequence length="250" mass="27403">MARILIVEDDAPIAILLADHLRKVGHVVRIVGNGLEAIVLYRAERADLVILDVMIPGANGYDVCRALRAEQGRQPIVLMLTARVTEEDAILGYKVGADDYVRKPFGVRELLARIKALLRFERRDHDSQKLRAEDDAEALTLGPMRLDPAGRHAQIGSRQVDLTPMEFDMLICFARRAGEVLSREQLLSDVWGYTDSSYALTVDSHVTRVRRKLASAGLAPEVIGTVPGVGYVLSIDALGTSAPPASQKQA</sequence>
<gene>
    <name evidence="10" type="ORF">LVJ94_25150</name>
</gene>
<dbReference type="InterPro" id="IPR001867">
    <property type="entry name" value="OmpR/PhoB-type_DNA-bd"/>
</dbReference>
<dbReference type="InterPro" id="IPR001789">
    <property type="entry name" value="Sig_transdc_resp-reg_receiver"/>
</dbReference>
<evidence type="ECO:0000259" key="8">
    <source>
        <dbReference type="PROSITE" id="PS50110"/>
    </source>
</evidence>
<dbReference type="Gene3D" id="1.10.10.10">
    <property type="entry name" value="Winged helix-like DNA-binding domain superfamily/Winged helix DNA-binding domain"/>
    <property type="match status" value="1"/>
</dbReference>
<keyword evidence="3" id="KW-0805">Transcription regulation</keyword>
<dbReference type="SMART" id="SM00862">
    <property type="entry name" value="Trans_reg_C"/>
    <property type="match status" value="1"/>
</dbReference>
<protein>
    <submittedName>
        <fullName evidence="10">Response regulator transcription factor</fullName>
    </submittedName>
</protein>
<evidence type="ECO:0000256" key="3">
    <source>
        <dbReference type="ARBA" id="ARBA00023015"/>
    </source>
</evidence>
<evidence type="ECO:0000256" key="5">
    <source>
        <dbReference type="ARBA" id="ARBA00023163"/>
    </source>
</evidence>
<feature type="DNA-binding region" description="OmpR/PhoB-type" evidence="7">
    <location>
        <begin position="136"/>
        <end position="235"/>
    </location>
</feature>
<evidence type="ECO:0000259" key="9">
    <source>
        <dbReference type="PROSITE" id="PS51755"/>
    </source>
</evidence>
<organism evidence="10 11">
    <name type="scientific">Pendulispora rubella</name>
    <dbReference type="NCBI Taxonomy" id="2741070"/>
    <lineage>
        <taxon>Bacteria</taxon>
        <taxon>Pseudomonadati</taxon>
        <taxon>Myxococcota</taxon>
        <taxon>Myxococcia</taxon>
        <taxon>Myxococcales</taxon>
        <taxon>Sorangiineae</taxon>
        <taxon>Pendulisporaceae</taxon>
        <taxon>Pendulispora</taxon>
    </lineage>
</organism>
<dbReference type="InterPro" id="IPR039420">
    <property type="entry name" value="WalR-like"/>
</dbReference>
<dbReference type="PANTHER" id="PTHR48111">
    <property type="entry name" value="REGULATOR OF RPOS"/>
    <property type="match status" value="1"/>
</dbReference>
<feature type="modified residue" description="4-aspartylphosphate" evidence="6">
    <location>
        <position position="52"/>
    </location>
</feature>
<accession>A0ABZ2LIE0</accession>
<dbReference type="InterPro" id="IPR036388">
    <property type="entry name" value="WH-like_DNA-bd_sf"/>
</dbReference>
<evidence type="ECO:0000256" key="4">
    <source>
        <dbReference type="ARBA" id="ARBA00023125"/>
    </source>
</evidence>
<dbReference type="CDD" id="cd00383">
    <property type="entry name" value="trans_reg_C"/>
    <property type="match status" value="1"/>
</dbReference>
<dbReference type="InterPro" id="IPR011006">
    <property type="entry name" value="CheY-like_superfamily"/>
</dbReference>
<keyword evidence="4 7" id="KW-0238">DNA-binding</keyword>
<dbReference type="EMBL" id="CP089983">
    <property type="protein sequence ID" value="WXB10502.1"/>
    <property type="molecule type" value="Genomic_DNA"/>
</dbReference>
<dbReference type="PANTHER" id="PTHR48111:SF1">
    <property type="entry name" value="TWO-COMPONENT RESPONSE REGULATOR ORR33"/>
    <property type="match status" value="1"/>
</dbReference>
<evidence type="ECO:0000256" key="7">
    <source>
        <dbReference type="PROSITE-ProRule" id="PRU01091"/>
    </source>
</evidence>
<name>A0ABZ2LIE0_9BACT</name>
<reference evidence="10" key="1">
    <citation type="submission" date="2021-12" db="EMBL/GenBank/DDBJ databases">
        <title>Discovery of the Pendulisporaceae a myxobacterial family with distinct sporulation behavior and unique specialized metabolism.</title>
        <authorList>
            <person name="Garcia R."/>
            <person name="Popoff A."/>
            <person name="Bader C.D."/>
            <person name="Loehr J."/>
            <person name="Walesch S."/>
            <person name="Walt C."/>
            <person name="Boldt J."/>
            <person name="Bunk B."/>
            <person name="Haeckl F.J.F.P.J."/>
            <person name="Gunesch A.P."/>
            <person name="Birkelbach J."/>
            <person name="Nuebel U."/>
            <person name="Pietschmann T."/>
            <person name="Bach T."/>
            <person name="Mueller R."/>
        </authorList>
    </citation>
    <scope>NUCLEOTIDE SEQUENCE</scope>
    <source>
        <strain evidence="10">MSr11367</strain>
    </source>
</reference>
<evidence type="ECO:0000256" key="2">
    <source>
        <dbReference type="ARBA" id="ARBA00023012"/>
    </source>
</evidence>
<feature type="domain" description="OmpR/PhoB-type" evidence="9">
    <location>
        <begin position="136"/>
        <end position="235"/>
    </location>
</feature>